<feature type="transmembrane region" description="Helical" evidence="8">
    <location>
        <begin position="149"/>
        <end position="167"/>
    </location>
</feature>
<feature type="transmembrane region" description="Helical" evidence="8">
    <location>
        <begin position="16"/>
        <end position="33"/>
    </location>
</feature>
<proteinExistence type="predicted"/>
<dbReference type="Pfam" id="PF13231">
    <property type="entry name" value="PMT_2"/>
    <property type="match status" value="1"/>
</dbReference>
<dbReference type="Proteomes" id="UP000500857">
    <property type="component" value="Chromosome"/>
</dbReference>
<keyword evidence="2" id="KW-1003">Cell membrane</keyword>
<dbReference type="EMBL" id="CP051167">
    <property type="protein sequence ID" value="QIZ72737.1"/>
    <property type="molecule type" value="Genomic_DNA"/>
</dbReference>
<keyword evidence="6 8" id="KW-1133">Transmembrane helix</keyword>
<accession>A0A6H1U2Y8</accession>
<feature type="transmembrane region" description="Helical" evidence="8">
    <location>
        <begin position="384"/>
        <end position="400"/>
    </location>
</feature>
<keyword evidence="7 8" id="KW-0472">Membrane</keyword>
<dbReference type="KEGG" id="oxy:HCG48_20835"/>
<gene>
    <name evidence="10" type="ORF">HCG48_20835</name>
</gene>
<feature type="transmembrane region" description="Helical" evidence="8">
    <location>
        <begin position="210"/>
        <end position="242"/>
    </location>
</feature>
<feature type="transmembrane region" description="Helical" evidence="8">
    <location>
        <begin position="179"/>
        <end position="198"/>
    </location>
</feature>
<evidence type="ECO:0000256" key="1">
    <source>
        <dbReference type="ARBA" id="ARBA00004651"/>
    </source>
</evidence>
<feature type="transmembrane region" description="Helical" evidence="8">
    <location>
        <begin position="407"/>
        <end position="429"/>
    </location>
</feature>
<feature type="transmembrane region" description="Helical" evidence="8">
    <location>
        <begin position="353"/>
        <end position="372"/>
    </location>
</feature>
<feature type="domain" description="Glycosyltransferase RgtA/B/C/D-like" evidence="9">
    <location>
        <begin position="103"/>
        <end position="269"/>
    </location>
</feature>
<reference evidence="10 11" key="1">
    <citation type="submission" date="2020-04" db="EMBL/GenBank/DDBJ databases">
        <authorList>
            <person name="Basu S."/>
            <person name="Maruthanayagam V."/>
            <person name="Chakraborty S."/>
            <person name="Pramanik A."/>
            <person name="Mukherjee J."/>
            <person name="Brink B."/>
        </authorList>
    </citation>
    <scope>NUCLEOTIDE SEQUENCE [LARGE SCALE GENOMIC DNA]</scope>
    <source>
        <strain evidence="10 11">AP17</strain>
    </source>
</reference>
<evidence type="ECO:0000256" key="3">
    <source>
        <dbReference type="ARBA" id="ARBA00022676"/>
    </source>
</evidence>
<feature type="transmembrane region" description="Helical" evidence="8">
    <location>
        <begin position="254"/>
        <end position="271"/>
    </location>
</feature>
<keyword evidence="3" id="KW-0328">Glycosyltransferase</keyword>
<evidence type="ECO:0000313" key="11">
    <source>
        <dbReference type="Proteomes" id="UP000500857"/>
    </source>
</evidence>
<organism evidence="10 11">
    <name type="scientific">Oxynema aestuarii AP17</name>
    <dbReference type="NCBI Taxonomy" id="2064643"/>
    <lineage>
        <taxon>Bacteria</taxon>
        <taxon>Bacillati</taxon>
        <taxon>Cyanobacteriota</taxon>
        <taxon>Cyanophyceae</taxon>
        <taxon>Oscillatoriophycideae</taxon>
        <taxon>Oscillatoriales</taxon>
        <taxon>Oscillatoriaceae</taxon>
        <taxon>Oxynema</taxon>
        <taxon>Oxynema aestuarii</taxon>
    </lineage>
</organism>
<comment type="subcellular location">
    <subcellularLocation>
        <location evidence="1">Cell membrane</location>
        <topology evidence="1">Multi-pass membrane protein</topology>
    </subcellularLocation>
</comment>
<evidence type="ECO:0000259" key="9">
    <source>
        <dbReference type="Pfam" id="PF13231"/>
    </source>
</evidence>
<dbReference type="PANTHER" id="PTHR33908">
    <property type="entry name" value="MANNOSYLTRANSFERASE YKCB-RELATED"/>
    <property type="match status" value="1"/>
</dbReference>
<evidence type="ECO:0000256" key="6">
    <source>
        <dbReference type="ARBA" id="ARBA00022989"/>
    </source>
</evidence>
<sequence length="556" mass="61719">MNQHFLTFKWPKPFSIEFWACLGIAIAVLVRIVHLDTREFWYDEVLSVLLSSGQKIAFVKPPDVPVPLADYTQLLSIPAENSLDDTLKTVADLLRGIVGGEPHPPLFYLSQHLWLRWFGNGVAAVRSLNALFGIGAIAAAYGFGRRLLGHRPGLLFAALLGLNPFYLNHSLNVRMYAPLVFWGLLSAWALLEIIGCTAPETEKTPRRFQWGWHLVLIGSVCAGCMTFYLFAYWVLALAALCLYLDRRQWWQHGIRLGAGVLLTAPWMWWGIPQQLRNADFGRFDAPPGWWAATVRHAQDVAVCLGSQLVLGDWTTSVPLGATVAAGIAAIAVVGVALVQLWQWERGDRRRFGVILLLSVFILFVGLSADAIGGKFTLGFGWGRSTIYMLPGFLLLFALWLERLGPRWRSAIATVILAVYLLLSVGDYAARSRRSFQQIADLTVTGTDATTAIALNSRAWGHVMRLAYYIPPSESVLLLARDAADLPEALARAIEADPSRFDRVLWLDSAAPVWSPPSTPEQNAQIAATLSRHYGLQTRQTVTGTMEMDNFTLSLYD</sequence>
<evidence type="ECO:0000256" key="2">
    <source>
        <dbReference type="ARBA" id="ARBA00022475"/>
    </source>
</evidence>
<keyword evidence="4" id="KW-0808">Transferase</keyword>
<dbReference type="GO" id="GO:0009103">
    <property type="term" value="P:lipopolysaccharide biosynthetic process"/>
    <property type="evidence" value="ECO:0007669"/>
    <property type="project" value="UniProtKB-ARBA"/>
</dbReference>
<keyword evidence="5 8" id="KW-0812">Transmembrane</keyword>
<dbReference type="RefSeq" id="WP_168570884.1">
    <property type="nucleotide sequence ID" value="NZ_CP051167.1"/>
</dbReference>
<dbReference type="AlphaFoldDB" id="A0A6H1U2Y8"/>
<evidence type="ECO:0000256" key="4">
    <source>
        <dbReference type="ARBA" id="ARBA00022679"/>
    </source>
</evidence>
<dbReference type="InterPro" id="IPR038731">
    <property type="entry name" value="RgtA/B/C-like"/>
</dbReference>
<keyword evidence="11" id="KW-1185">Reference proteome</keyword>
<feature type="transmembrane region" description="Helical" evidence="8">
    <location>
        <begin position="123"/>
        <end position="143"/>
    </location>
</feature>
<dbReference type="PANTHER" id="PTHR33908:SF11">
    <property type="entry name" value="MEMBRANE PROTEIN"/>
    <property type="match status" value="1"/>
</dbReference>
<evidence type="ECO:0000256" key="7">
    <source>
        <dbReference type="ARBA" id="ARBA00023136"/>
    </source>
</evidence>
<feature type="transmembrane region" description="Helical" evidence="8">
    <location>
        <begin position="319"/>
        <end position="341"/>
    </location>
</feature>
<evidence type="ECO:0000256" key="8">
    <source>
        <dbReference type="SAM" id="Phobius"/>
    </source>
</evidence>
<evidence type="ECO:0000313" key="10">
    <source>
        <dbReference type="EMBL" id="QIZ72737.1"/>
    </source>
</evidence>
<dbReference type="InterPro" id="IPR050297">
    <property type="entry name" value="LipidA_mod_glycosyltrf_83"/>
</dbReference>
<evidence type="ECO:0000256" key="5">
    <source>
        <dbReference type="ARBA" id="ARBA00022692"/>
    </source>
</evidence>
<dbReference type="GO" id="GO:0005886">
    <property type="term" value="C:plasma membrane"/>
    <property type="evidence" value="ECO:0007669"/>
    <property type="project" value="UniProtKB-SubCell"/>
</dbReference>
<protein>
    <recommendedName>
        <fullName evidence="9">Glycosyltransferase RgtA/B/C/D-like domain-containing protein</fullName>
    </recommendedName>
</protein>
<dbReference type="GO" id="GO:0016763">
    <property type="term" value="F:pentosyltransferase activity"/>
    <property type="evidence" value="ECO:0007669"/>
    <property type="project" value="TreeGrafter"/>
</dbReference>
<name>A0A6H1U2Y8_9CYAN</name>